<proteinExistence type="predicted"/>
<protein>
    <submittedName>
        <fullName evidence="1">Uncharacterized protein</fullName>
    </submittedName>
</protein>
<gene>
    <name evidence="1" type="ORF">Pint_14909</name>
</gene>
<accession>A0ACC0ZEN1</accession>
<dbReference type="Proteomes" id="UP001163603">
    <property type="component" value="Chromosome 2"/>
</dbReference>
<evidence type="ECO:0000313" key="2">
    <source>
        <dbReference type="Proteomes" id="UP001163603"/>
    </source>
</evidence>
<name>A0ACC0ZEN1_9ROSI</name>
<organism evidence="1 2">
    <name type="scientific">Pistacia integerrima</name>
    <dbReference type="NCBI Taxonomy" id="434235"/>
    <lineage>
        <taxon>Eukaryota</taxon>
        <taxon>Viridiplantae</taxon>
        <taxon>Streptophyta</taxon>
        <taxon>Embryophyta</taxon>
        <taxon>Tracheophyta</taxon>
        <taxon>Spermatophyta</taxon>
        <taxon>Magnoliopsida</taxon>
        <taxon>eudicotyledons</taxon>
        <taxon>Gunneridae</taxon>
        <taxon>Pentapetalae</taxon>
        <taxon>rosids</taxon>
        <taxon>malvids</taxon>
        <taxon>Sapindales</taxon>
        <taxon>Anacardiaceae</taxon>
        <taxon>Pistacia</taxon>
    </lineage>
</organism>
<evidence type="ECO:0000313" key="1">
    <source>
        <dbReference type="EMBL" id="KAJ0049082.1"/>
    </source>
</evidence>
<reference evidence="2" key="1">
    <citation type="journal article" date="2023" name="G3 (Bethesda)">
        <title>Genome assembly and association tests identify interacting loci associated with vigor, precocity, and sex in interspecific pistachio rootstocks.</title>
        <authorList>
            <person name="Palmer W."/>
            <person name="Jacygrad E."/>
            <person name="Sagayaradj S."/>
            <person name="Cavanaugh K."/>
            <person name="Han R."/>
            <person name="Bertier L."/>
            <person name="Beede B."/>
            <person name="Kafkas S."/>
            <person name="Golino D."/>
            <person name="Preece J."/>
            <person name="Michelmore R."/>
        </authorList>
    </citation>
    <scope>NUCLEOTIDE SEQUENCE [LARGE SCALE GENOMIC DNA]</scope>
</reference>
<comment type="caution">
    <text evidence="1">The sequence shown here is derived from an EMBL/GenBank/DDBJ whole genome shotgun (WGS) entry which is preliminary data.</text>
</comment>
<keyword evidence="2" id="KW-1185">Reference proteome</keyword>
<dbReference type="EMBL" id="CM047737">
    <property type="protein sequence ID" value="KAJ0049082.1"/>
    <property type="molecule type" value="Genomic_DNA"/>
</dbReference>
<sequence length="1431" mass="157580">MKMAEKLCKVGMGTTRLSAIDGGQSAIRFRWAGMRVVFQLEFTTGGRKCTVCNFNLDMQISGMLEEDTFQLDSNENDHTSFEGGRCGICMDVVIDRGVLDCCQHWFCFACIDNWSTITNLCPLCQGEFQLITCVPVYDTIGSNNVDEDSLSRIAVIYVFLPFLLCRDNDWFVEGKSNALSFPSYYIDENVIILLLLSFWVSGARYTSVFELKGNYLGVDTVAVICLDGDGCKIRSGSTTVEGDSTLDTSIACDSCDMWYHAFCVGFDPEGTSEDTWLCPRCTVDEPQKSAVNLTQSTNCQCGPESAEGECLAEAAFSRKVSVSVADAGETAIVVSTVGGNQCTEEPNEYSQSMLEVDKGLRSETFINDGNGPKADSPLGKRTDIPTVLEMQELELSLLHGTSSSLPSNSLGHTELKISCSDEKVNEQCSSDGVKISLSKSFNEIYTGRKLFESESSIGLHLGLSVGSFLSGNFCYFTSCASFGLLRLNTPLYFNDVNKDLTEDQITRDVQQQDPSGEPLPKADKIEPGAGEDASQIIGVKRNHSECSDGPLLTDDDHETKAKDTQVSAKKIRAEGKTQIISVKEEADTSISNDFQKPPTLIAGTKDYKSKLSPQKANMTSIMSIVKGKKHRSPKGLVHQNSSDNFLKERENASRLRVKKIMKRATEDKDSSAIVQELRKEIREVVRNRSSEDFGEHLFDPNLLSAFRTAIAGPKTEPVKKISPLAVKVKKSLLEKGKVRENLTKKIYGNSNGRRRRAWDRDCEVEFWKYRCLRATKPEKIETLKSVLNLLRKNPENSGVEPVTECQSKNSILSRLYLADTSVFPRKDDVKPLSALKVASHTDQSKDQTTSIEKDSKLSIDKRASKVTETSKVSSKVGIPSLVEKGTKNSSSSSKSDAASSKTYLSGRPKGSSVSPLGDSTVNSKNGMTVKSDNVKMDKRKWAMEILARKTAVVGKNGTHEKQEDNSVLKGNYPLLAQLPIDMRPSLAPSCHNKIPISVRQTQLYRLTELFLRKANLPVIRRTAETELAIADAVNIEREVADRSNSKLVYLNLCSQEILHRSDNKKAVRATESNSSQCLVPVHESEQTTDKPSADPVVEEALRNAGLLSDSPPNSPHHATQVQNEVNISSMETKEEGPDSIFEMDSHPEVDIYGDFDYDLEDEDYIGASTVKVSKVQQEEVAAKMKVVFSTLNSENSSNSVDLKDGVSRKNDVDEDSCPTDGGIENSTAKCVTGKSCVPPESLPCEEGEDLSLAECEELYGPDKEPIVSKFPEESQKLYGLLNGEAPAENKCTGETSDVVTKICEEKTTFSSNSHNSSGIEKSPAHFQTGDRITKKETTSNTGDDKQCGSFNVHQKVEAYIKEHIRPLCKSGVITVEQYRWAVAKTTDKVMKYHSNAKNANFLIKEGEKVKKLAEQYAEAAAQQKGKIDHPS</sequence>